<keyword evidence="1" id="KW-0732">Signal</keyword>
<dbReference type="AlphaFoldDB" id="A0A9N7R705"/>
<reference evidence="2" key="1">
    <citation type="submission" date="2019-12" db="EMBL/GenBank/DDBJ databases">
        <authorList>
            <person name="Scholes J."/>
        </authorList>
    </citation>
    <scope>NUCLEOTIDE SEQUENCE</scope>
</reference>
<dbReference type="OrthoDB" id="939201at2759"/>
<protein>
    <recommendedName>
        <fullName evidence="4">Transmembrane protein</fullName>
    </recommendedName>
</protein>
<organism evidence="2 3">
    <name type="scientific">Striga hermonthica</name>
    <name type="common">Purple witchweed</name>
    <name type="synonym">Buchnera hermonthica</name>
    <dbReference type="NCBI Taxonomy" id="68872"/>
    <lineage>
        <taxon>Eukaryota</taxon>
        <taxon>Viridiplantae</taxon>
        <taxon>Streptophyta</taxon>
        <taxon>Embryophyta</taxon>
        <taxon>Tracheophyta</taxon>
        <taxon>Spermatophyta</taxon>
        <taxon>Magnoliopsida</taxon>
        <taxon>eudicotyledons</taxon>
        <taxon>Gunneridae</taxon>
        <taxon>Pentapetalae</taxon>
        <taxon>asterids</taxon>
        <taxon>lamiids</taxon>
        <taxon>Lamiales</taxon>
        <taxon>Orobanchaceae</taxon>
        <taxon>Buchnereae</taxon>
        <taxon>Striga</taxon>
    </lineage>
</organism>
<comment type="caution">
    <text evidence="2">The sequence shown here is derived from an EMBL/GenBank/DDBJ whole genome shotgun (WGS) entry which is preliminary data.</text>
</comment>
<name>A0A9N7R705_STRHE</name>
<evidence type="ECO:0008006" key="4">
    <source>
        <dbReference type="Google" id="ProtNLM"/>
    </source>
</evidence>
<accession>A0A9N7R705</accession>
<feature type="signal peptide" evidence="1">
    <location>
        <begin position="1"/>
        <end position="23"/>
    </location>
</feature>
<gene>
    <name evidence="2" type="ORF">SHERM_17409</name>
</gene>
<proteinExistence type="predicted"/>
<feature type="chain" id="PRO_5040237277" description="Transmembrane protein" evidence="1">
    <location>
        <begin position="24"/>
        <end position="67"/>
    </location>
</feature>
<keyword evidence="3" id="KW-1185">Reference proteome</keyword>
<dbReference type="EMBL" id="CACSLK010016728">
    <property type="protein sequence ID" value="CAA0818031.1"/>
    <property type="molecule type" value="Genomic_DNA"/>
</dbReference>
<dbReference type="Proteomes" id="UP001153555">
    <property type="component" value="Unassembled WGS sequence"/>
</dbReference>
<sequence length="67" mass="7363">MSSKKTLVTILAWLIVIAYIATASFGATTTTKPSERVVYPQGCRCCRFDYSKQLITCARVCCGDDCC</sequence>
<evidence type="ECO:0000256" key="1">
    <source>
        <dbReference type="SAM" id="SignalP"/>
    </source>
</evidence>
<evidence type="ECO:0000313" key="2">
    <source>
        <dbReference type="EMBL" id="CAA0818031.1"/>
    </source>
</evidence>
<evidence type="ECO:0000313" key="3">
    <source>
        <dbReference type="Proteomes" id="UP001153555"/>
    </source>
</evidence>